<organism evidence="1 2">
    <name type="scientific">Entomospira nematocerorum</name>
    <dbReference type="NCBI Taxonomy" id="2719987"/>
    <lineage>
        <taxon>Bacteria</taxon>
        <taxon>Pseudomonadati</taxon>
        <taxon>Spirochaetota</taxon>
        <taxon>Spirochaetia</taxon>
        <taxon>Spirochaetales</taxon>
        <taxon>Spirochaetaceae</taxon>
        <taxon>Entomospira</taxon>
    </lineage>
</organism>
<evidence type="ECO:0000313" key="2">
    <source>
        <dbReference type="Proteomes" id="UP000752013"/>
    </source>
</evidence>
<evidence type="ECO:0000313" key="1">
    <source>
        <dbReference type="EMBL" id="NIZ46601.1"/>
    </source>
</evidence>
<dbReference type="AlphaFoldDB" id="A0A968GF31"/>
<proteinExistence type="predicted"/>
<dbReference type="RefSeq" id="WP_167703055.1">
    <property type="nucleotide sequence ID" value="NZ_CP118168.1"/>
</dbReference>
<gene>
    <name evidence="1" type="ORF">HCT46_01495</name>
</gene>
<dbReference type="EMBL" id="JAATLK010000001">
    <property type="protein sequence ID" value="NIZ46601.1"/>
    <property type="molecule type" value="Genomic_DNA"/>
</dbReference>
<keyword evidence="2" id="KW-1185">Reference proteome</keyword>
<name>A0A968GF31_9SPIO</name>
<sequence>MKTPTTMQWEGTETSSSRQSAIQLLRNYTLIWKRYSEIMPLDDQNIKMQNNHFQYLLVEIPGRS</sequence>
<accession>A0A968GF31</accession>
<protein>
    <submittedName>
        <fullName evidence="1">Uncharacterized protein</fullName>
    </submittedName>
</protein>
<dbReference type="Proteomes" id="UP000752013">
    <property type="component" value="Unassembled WGS sequence"/>
</dbReference>
<comment type="caution">
    <text evidence="1">The sequence shown here is derived from an EMBL/GenBank/DDBJ whole genome shotgun (WGS) entry which is preliminary data.</text>
</comment>
<reference evidence="1" key="1">
    <citation type="submission" date="2020-03" db="EMBL/GenBank/DDBJ databases">
        <title>Spirochaetal bacteria isolated from arthropods constitute a novel genus Entomospira genus novum within the order Spirochaetales.</title>
        <authorList>
            <person name="Grana-Miraglia L."/>
            <person name="Sikutova S."/>
            <person name="Fingerle V."/>
            <person name="Sing A."/>
            <person name="Castillo-Ramirez S."/>
            <person name="Margos G."/>
            <person name="Rudolf I."/>
        </authorList>
    </citation>
    <scope>NUCLEOTIDE SEQUENCE</scope>
    <source>
        <strain evidence="1">BR208</strain>
    </source>
</reference>